<reference evidence="1 2" key="1">
    <citation type="journal article" date="2014" name="Genome Announc.">
        <title>Draft genome sequences of eight enterohepatic helicobacter species isolated from both laboratory and wild rodents.</title>
        <authorList>
            <person name="Sheh A."/>
            <person name="Shen Z."/>
            <person name="Fox J.G."/>
        </authorList>
    </citation>
    <scope>NUCLEOTIDE SEQUENCE [LARGE SCALE GENOMIC DNA]</scope>
    <source>
        <strain evidence="1 2">ATCC 700114</strain>
    </source>
</reference>
<protein>
    <submittedName>
        <fullName evidence="1">Uncharacterized protein</fullName>
    </submittedName>
</protein>
<dbReference type="Proteomes" id="UP000029878">
    <property type="component" value="Unassembled WGS sequence"/>
</dbReference>
<accession>A0A4U8S241</accession>
<name>A0A4U8S241_9HELI</name>
<evidence type="ECO:0000313" key="1">
    <source>
        <dbReference type="EMBL" id="TLD79687.1"/>
    </source>
</evidence>
<comment type="caution">
    <text evidence="1">The sequence shown here is derived from an EMBL/GenBank/DDBJ whole genome shotgun (WGS) entry which is preliminary data.</text>
</comment>
<dbReference type="EMBL" id="JRPL02000058">
    <property type="protein sequence ID" value="TLD79687.1"/>
    <property type="molecule type" value="Genomic_DNA"/>
</dbReference>
<gene>
    <name evidence="1" type="ORF">LS81_010495</name>
</gene>
<organism evidence="1 2">
    <name type="scientific">Helicobacter trogontum</name>
    <dbReference type="NCBI Taxonomy" id="50960"/>
    <lineage>
        <taxon>Bacteria</taxon>
        <taxon>Pseudomonadati</taxon>
        <taxon>Campylobacterota</taxon>
        <taxon>Epsilonproteobacteria</taxon>
        <taxon>Campylobacterales</taxon>
        <taxon>Helicobacteraceae</taxon>
        <taxon>Helicobacter</taxon>
    </lineage>
</organism>
<proteinExistence type="predicted"/>
<evidence type="ECO:0000313" key="2">
    <source>
        <dbReference type="Proteomes" id="UP000029878"/>
    </source>
</evidence>
<feature type="non-terminal residue" evidence="1">
    <location>
        <position position="312"/>
    </location>
</feature>
<dbReference type="AlphaFoldDB" id="A0A4U8S241"/>
<sequence length="312" mass="35403">MATFEQELANYVKNIKGIGDVAFEMLPEYSKIKKLGKKFSKRINPYIYTLDAYAVYKETGKLKNAIARFTADVAGGVATTFIVVSGVETMQPELIAVSFFVGDITEKVVEEFSLKCLTFLDTHILTPIQETIHNFLIRTFIEPVVHQIMQWTPNPLAPFSPFGYNTSDDISFVYAYAVFKDSHYKHNAYSHSTPTYAYNTYTQERVNALSQGFSSLASDVSTHNIVISDSDISHCFDTLLYRELESLYKDYMAYTPIALDNGYKIGNIKASYLQRIPQEDIESLTPNSPLHLLKALFFCEDYILLDSNKEPL</sequence>